<organism evidence="1 2">
    <name type="scientific">Melastoma candidum</name>
    <dbReference type="NCBI Taxonomy" id="119954"/>
    <lineage>
        <taxon>Eukaryota</taxon>
        <taxon>Viridiplantae</taxon>
        <taxon>Streptophyta</taxon>
        <taxon>Embryophyta</taxon>
        <taxon>Tracheophyta</taxon>
        <taxon>Spermatophyta</taxon>
        <taxon>Magnoliopsida</taxon>
        <taxon>eudicotyledons</taxon>
        <taxon>Gunneridae</taxon>
        <taxon>Pentapetalae</taxon>
        <taxon>rosids</taxon>
        <taxon>malvids</taxon>
        <taxon>Myrtales</taxon>
        <taxon>Melastomataceae</taxon>
        <taxon>Melastomatoideae</taxon>
        <taxon>Melastomateae</taxon>
        <taxon>Melastoma</taxon>
    </lineage>
</organism>
<dbReference type="EMBL" id="CM042883">
    <property type="protein sequence ID" value="KAI4376376.1"/>
    <property type="molecule type" value="Genomic_DNA"/>
</dbReference>
<sequence>MKEKERKRTSVVADGRRSLSSDATLKRRSRLSRELDDDMLLKYEGVCSHIPVMRGEVLDVFAPSQRLESFIDCTVGAAGYSSAVSLLARLLLTFGLTSSRRV</sequence>
<keyword evidence="2" id="KW-1185">Reference proteome</keyword>
<proteinExistence type="predicted"/>
<comment type="caution">
    <text evidence="1">The sequence shown here is derived from an EMBL/GenBank/DDBJ whole genome shotgun (WGS) entry which is preliminary data.</text>
</comment>
<dbReference type="Proteomes" id="UP001057402">
    <property type="component" value="Chromosome 4"/>
</dbReference>
<reference evidence="2" key="1">
    <citation type="journal article" date="2023" name="Front. Plant Sci.">
        <title>Chromosomal-level genome assembly of Melastoma candidum provides insights into trichome evolution.</title>
        <authorList>
            <person name="Zhong Y."/>
            <person name="Wu W."/>
            <person name="Sun C."/>
            <person name="Zou P."/>
            <person name="Liu Y."/>
            <person name="Dai S."/>
            <person name="Zhou R."/>
        </authorList>
    </citation>
    <scope>NUCLEOTIDE SEQUENCE [LARGE SCALE GENOMIC DNA]</scope>
</reference>
<name>A0ACB9RDQ4_9MYRT</name>
<accession>A0ACB9RDQ4</accession>
<evidence type="ECO:0000313" key="1">
    <source>
        <dbReference type="EMBL" id="KAI4376376.1"/>
    </source>
</evidence>
<protein>
    <submittedName>
        <fullName evidence="1">Uncharacterized protein</fullName>
    </submittedName>
</protein>
<gene>
    <name evidence="1" type="ORF">MLD38_014145</name>
</gene>
<evidence type="ECO:0000313" key="2">
    <source>
        <dbReference type="Proteomes" id="UP001057402"/>
    </source>
</evidence>